<sequence>MGQGGPPGAGRSPHRRPLRAPALVAPRLPDLPGRDRQPLPLRLLALQAVGVAVNRHQRRHRDDVTPVSRAGTVTEAAGQQGRARSMGAARRAAARAGRRQP</sequence>
<feature type="region of interest" description="Disordered" evidence="1">
    <location>
        <begin position="1"/>
        <end position="36"/>
    </location>
</feature>
<dbReference type="STRING" id="2041.AERYTH_09050"/>
<feature type="compositionally biased region" description="Low complexity" evidence="1">
    <location>
        <begin position="76"/>
        <end position="91"/>
    </location>
</feature>
<organism evidence="2 3">
    <name type="scientific">Aeromicrobium erythreum</name>
    <dbReference type="NCBI Taxonomy" id="2041"/>
    <lineage>
        <taxon>Bacteria</taxon>
        <taxon>Bacillati</taxon>
        <taxon>Actinomycetota</taxon>
        <taxon>Actinomycetes</taxon>
        <taxon>Propionibacteriales</taxon>
        <taxon>Nocardioidaceae</taxon>
        <taxon>Aeromicrobium</taxon>
    </lineage>
</organism>
<protein>
    <submittedName>
        <fullName evidence="2">Uncharacterized protein</fullName>
    </submittedName>
</protein>
<evidence type="ECO:0000313" key="2">
    <source>
        <dbReference type="EMBL" id="ALX04835.1"/>
    </source>
</evidence>
<keyword evidence="3" id="KW-1185">Reference proteome</keyword>
<dbReference type="KEGG" id="aer:AERYTH_09050"/>
<dbReference type="AlphaFoldDB" id="A0A0U3KJ09"/>
<name>A0A0U3KJ09_9ACTN</name>
<dbReference type="EMBL" id="CP011502">
    <property type="protein sequence ID" value="ALX04835.1"/>
    <property type="molecule type" value="Genomic_DNA"/>
</dbReference>
<gene>
    <name evidence="2" type="ORF">AERYTH_09050</name>
</gene>
<accession>A0A0U3KJ09</accession>
<evidence type="ECO:0000256" key="1">
    <source>
        <dbReference type="SAM" id="MobiDB-lite"/>
    </source>
</evidence>
<dbReference type="Proteomes" id="UP000067689">
    <property type="component" value="Chromosome"/>
</dbReference>
<feature type="region of interest" description="Disordered" evidence="1">
    <location>
        <begin position="55"/>
        <end position="101"/>
    </location>
</feature>
<reference evidence="2 3" key="1">
    <citation type="journal article" date="1991" name="Int. J. Syst. Bacteriol.">
        <title>Description of the erythromycin-producing bacterium Arthrobacter sp. strain NRRL B-3381 as Aeromicrobium erythreum gen. nov., sp. nov.</title>
        <authorList>
            <person name="Miller E.S."/>
            <person name="Woese C.R."/>
            <person name="Brenner S."/>
        </authorList>
    </citation>
    <scope>NUCLEOTIDE SEQUENCE [LARGE SCALE GENOMIC DNA]</scope>
    <source>
        <strain evidence="2 3">AR18</strain>
    </source>
</reference>
<feature type="compositionally biased region" description="Basic residues" evidence="1">
    <location>
        <begin position="92"/>
        <end position="101"/>
    </location>
</feature>
<evidence type="ECO:0000313" key="3">
    <source>
        <dbReference type="Proteomes" id="UP000067689"/>
    </source>
</evidence>
<proteinExistence type="predicted"/>